<proteinExistence type="predicted"/>
<name>A0A127V952_9SPHI</name>
<gene>
    <name evidence="1" type="ORF">AY601_0873</name>
</gene>
<accession>A0A127V952</accession>
<evidence type="ECO:0000313" key="2">
    <source>
        <dbReference type="Proteomes" id="UP000071561"/>
    </source>
</evidence>
<organism evidence="1 2">
    <name type="scientific">Pedobacter cryoconitis</name>
    <dbReference type="NCBI Taxonomy" id="188932"/>
    <lineage>
        <taxon>Bacteria</taxon>
        <taxon>Pseudomonadati</taxon>
        <taxon>Bacteroidota</taxon>
        <taxon>Sphingobacteriia</taxon>
        <taxon>Sphingobacteriales</taxon>
        <taxon>Sphingobacteriaceae</taxon>
        <taxon>Pedobacter</taxon>
    </lineage>
</organism>
<evidence type="ECO:0000313" key="1">
    <source>
        <dbReference type="EMBL" id="AMP97814.1"/>
    </source>
</evidence>
<reference evidence="1 2" key="1">
    <citation type="submission" date="2016-03" db="EMBL/GenBank/DDBJ databases">
        <title>Complete genome sequence of Pedobacter cryoconitis PAMC 27485.</title>
        <authorList>
            <person name="Lee J."/>
            <person name="Kim O.-S."/>
        </authorList>
    </citation>
    <scope>NUCLEOTIDE SEQUENCE [LARGE SCALE GENOMIC DNA]</scope>
    <source>
        <strain evidence="1 2">PAMC 27485</strain>
    </source>
</reference>
<dbReference type="PATRIC" id="fig|188932.3.peg.898"/>
<sequence length="85" mass="9486">MARSWYAFIPGGDPTDVERYWKATVKHSCLCGDRICAIYATGVGINPDIPLSPNMHKYIKNALLTGQLQPETPIGSKKYVYLRNA</sequence>
<dbReference type="EMBL" id="CP014504">
    <property type="protein sequence ID" value="AMP97814.1"/>
    <property type="molecule type" value="Genomic_DNA"/>
</dbReference>
<dbReference type="AlphaFoldDB" id="A0A127V952"/>
<keyword evidence="2" id="KW-1185">Reference proteome</keyword>
<dbReference type="KEGG" id="pcm:AY601_0873"/>
<dbReference type="RefSeq" id="WP_068396955.1">
    <property type="nucleotide sequence ID" value="NZ_CP014504.1"/>
</dbReference>
<dbReference type="OrthoDB" id="769564at2"/>
<dbReference type="Proteomes" id="UP000071561">
    <property type="component" value="Chromosome"/>
</dbReference>
<protein>
    <submittedName>
        <fullName evidence="1">Uncharacterized protein</fullName>
    </submittedName>
</protein>